<dbReference type="InterPro" id="IPR050229">
    <property type="entry name" value="GlpE_sulfurtransferase"/>
</dbReference>
<dbReference type="InterPro" id="IPR036873">
    <property type="entry name" value="Rhodanese-like_dom_sf"/>
</dbReference>
<reference evidence="2" key="1">
    <citation type="journal article" date="2020" name="mSystems">
        <title>Genome- and Community-Level Interaction Insights into Carbon Utilization and Element Cycling Functions of Hydrothermarchaeota in Hydrothermal Sediment.</title>
        <authorList>
            <person name="Zhou Z."/>
            <person name="Liu Y."/>
            <person name="Xu W."/>
            <person name="Pan J."/>
            <person name="Luo Z.H."/>
            <person name="Li M."/>
        </authorList>
    </citation>
    <scope>NUCLEOTIDE SEQUENCE [LARGE SCALE GENOMIC DNA]</scope>
    <source>
        <strain evidence="2">SpSt-69</strain>
    </source>
</reference>
<comment type="caution">
    <text evidence="2">The sequence shown here is derived from an EMBL/GenBank/DDBJ whole genome shotgun (WGS) entry which is preliminary data.</text>
</comment>
<evidence type="ECO:0000313" key="2">
    <source>
        <dbReference type="EMBL" id="HGL17666.1"/>
    </source>
</evidence>
<organism evidence="2">
    <name type="scientific">candidate division WOR-3 bacterium</name>
    <dbReference type="NCBI Taxonomy" id="2052148"/>
    <lineage>
        <taxon>Bacteria</taxon>
        <taxon>Bacteria division WOR-3</taxon>
    </lineage>
</organism>
<dbReference type="SMART" id="SM00450">
    <property type="entry name" value="RHOD"/>
    <property type="match status" value="1"/>
</dbReference>
<dbReference type="EMBL" id="DTDJ01000032">
    <property type="protein sequence ID" value="HGL17666.1"/>
    <property type="molecule type" value="Genomic_DNA"/>
</dbReference>
<dbReference type="SUPFAM" id="SSF52821">
    <property type="entry name" value="Rhodanese/Cell cycle control phosphatase"/>
    <property type="match status" value="1"/>
</dbReference>
<evidence type="ECO:0000259" key="1">
    <source>
        <dbReference type="PROSITE" id="PS50206"/>
    </source>
</evidence>
<gene>
    <name evidence="2" type="ORF">ENU66_05010</name>
</gene>
<dbReference type="AlphaFoldDB" id="A0A7V4E5D2"/>
<dbReference type="PROSITE" id="PS51257">
    <property type="entry name" value="PROKAR_LIPOPROTEIN"/>
    <property type="match status" value="1"/>
</dbReference>
<dbReference type="PROSITE" id="PS50206">
    <property type="entry name" value="RHODANESE_3"/>
    <property type="match status" value="1"/>
</dbReference>
<sequence length="141" mass="16211">MKSLTNYKMRQGSFFAFSILLLISCNSYSLRHDVREITAKKLYNLIIKNEPIVIVDLRTNKEFSEGHIPLAINIDYYSHQLDALLSNLPKDKTIICYCSHGLRSKNVAMKLKSKGYMKVMSLYGGLSDWIKRGYPIEKGQD</sequence>
<dbReference type="InterPro" id="IPR001763">
    <property type="entry name" value="Rhodanese-like_dom"/>
</dbReference>
<accession>A0A7V4E5D2</accession>
<feature type="domain" description="Rhodanese" evidence="1">
    <location>
        <begin position="48"/>
        <end position="138"/>
    </location>
</feature>
<proteinExistence type="predicted"/>
<dbReference type="PANTHER" id="PTHR43031:SF1">
    <property type="entry name" value="PYRIDINE NUCLEOTIDE-DISULPHIDE OXIDOREDUCTASE"/>
    <property type="match status" value="1"/>
</dbReference>
<name>A0A7V4E5D2_UNCW3</name>
<dbReference type="Gene3D" id="3.40.250.10">
    <property type="entry name" value="Rhodanese-like domain"/>
    <property type="match status" value="1"/>
</dbReference>
<dbReference type="CDD" id="cd00158">
    <property type="entry name" value="RHOD"/>
    <property type="match status" value="1"/>
</dbReference>
<protein>
    <submittedName>
        <fullName evidence="2">Rhodanese-like domain-containing protein</fullName>
    </submittedName>
</protein>
<dbReference type="Pfam" id="PF00581">
    <property type="entry name" value="Rhodanese"/>
    <property type="match status" value="1"/>
</dbReference>
<dbReference type="PANTHER" id="PTHR43031">
    <property type="entry name" value="FAD-DEPENDENT OXIDOREDUCTASE"/>
    <property type="match status" value="1"/>
</dbReference>